<keyword evidence="3" id="KW-0378">Hydrolase</keyword>
<feature type="domain" description="AB hydrolase-1" evidence="2">
    <location>
        <begin position="24"/>
        <end position="253"/>
    </location>
</feature>
<keyword evidence="4" id="KW-1185">Reference proteome</keyword>
<comment type="caution">
    <text evidence="3">The sequence shown here is derived from an EMBL/GenBank/DDBJ whole genome shotgun (WGS) entry which is preliminary data.</text>
</comment>
<protein>
    <submittedName>
        <fullName evidence="3">Alpha/beta hydrolase</fullName>
    </submittedName>
</protein>
<dbReference type="EMBL" id="JAUQSX010000012">
    <property type="protein sequence ID" value="MDO7848669.1"/>
    <property type="molecule type" value="Genomic_DNA"/>
</dbReference>
<evidence type="ECO:0000259" key="2">
    <source>
        <dbReference type="Pfam" id="PF00561"/>
    </source>
</evidence>
<name>A0ABT9AFN3_9BACT</name>
<dbReference type="PANTHER" id="PTHR43798:SF33">
    <property type="entry name" value="HYDROLASE, PUTATIVE (AFU_ORTHOLOGUE AFUA_2G14860)-RELATED"/>
    <property type="match status" value="1"/>
</dbReference>
<dbReference type="Pfam" id="PF00561">
    <property type="entry name" value="Abhydrolase_1"/>
    <property type="match status" value="1"/>
</dbReference>
<accession>A0ABT9AFN3</accession>
<dbReference type="GO" id="GO:0016787">
    <property type="term" value="F:hydrolase activity"/>
    <property type="evidence" value="ECO:0007669"/>
    <property type="project" value="UniProtKB-KW"/>
</dbReference>
<dbReference type="InterPro" id="IPR029058">
    <property type="entry name" value="AB_hydrolase_fold"/>
</dbReference>
<feature type="region of interest" description="Disordered" evidence="1">
    <location>
        <begin position="271"/>
        <end position="292"/>
    </location>
</feature>
<evidence type="ECO:0000313" key="4">
    <source>
        <dbReference type="Proteomes" id="UP001167796"/>
    </source>
</evidence>
<sequence>MLDTTLEIHQQHRVRMARLGQGEAVVLLHGYPENLQVFSELAPLLSVGKQVIAFDWPGMGYSEARPGGATPLLMAKRLRQMLDDWQIEKAHLVGQDMGGQPALVFAAEYPERVLSLTVMNSLVSSEAETSWEITWLRRFGVNRLLLRHFPRLVFGRALHTFLPRAAALAPAVRQDLWRAFRQARVREFIVRMCAGYEAQLPRLPQWYRQVQCPTLILWAERARHFPLAHATYLQTQIPQAQLVVVRGGTHWMVVAQPGEVAGHIQRFHRSLSSSGYTPAKTAAPPAGPGPRA</sequence>
<evidence type="ECO:0000313" key="3">
    <source>
        <dbReference type="EMBL" id="MDO7848669.1"/>
    </source>
</evidence>
<dbReference type="Proteomes" id="UP001167796">
    <property type="component" value="Unassembled WGS sequence"/>
</dbReference>
<dbReference type="Gene3D" id="3.40.50.1820">
    <property type="entry name" value="alpha/beta hydrolase"/>
    <property type="match status" value="1"/>
</dbReference>
<organism evidence="3 4">
    <name type="scientific">Hymenobacter mellowenesis</name>
    <dbReference type="NCBI Taxonomy" id="3063995"/>
    <lineage>
        <taxon>Bacteria</taxon>
        <taxon>Pseudomonadati</taxon>
        <taxon>Bacteroidota</taxon>
        <taxon>Cytophagia</taxon>
        <taxon>Cytophagales</taxon>
        <taxon>Hymenobacteraceae</taxon>
        <taxon>Hymenobacter</taxon>
    </lineage>
</organism>
<dbReference type="PRINTS" id="PR00111">
    <property type="entry name" value="ABHYDROLASE"/>
</dbReference>
<dbReference type="InterPro" id="IPR000073">
    <property type="entry name" value="AB_hydrolase_1"/>
</dbReference>
<evidence type="ECO:0000256" key="1">
    <source>
        <dbReference type="SAM" id="MobiDB-lite"/>
    </source>
</evidence>
<gene>
    <name evidence="3" type="ORF">Q5H92_20050</name>
</gene>
<dbReference type="InterPro" id="IPR050266">
    <property type="entry name" value="AB_hydrolase_sf"/>
</dbReference>
<dbReference type="PANTHER" id="PTHR43798">
    <property type="entry name" value="MONOACYLGLYCEROL LIPASE"/>
    <property type="match status" value="1"/>
</dbReference>
<dbReference type="SUPFAM" id="SSF53474">
    <property type="entry name" value="alpha/beta-Hydrolases"/>
    <property type="match status" value="1"/>
</dbReference>
<proteinExistence type="predicted"/>
<reference evidence="3" key="1">
    <citation type="submission" date="2023-07" db="EMBL/GenBank/DDBJ databases">
        <authorList>
            <person name="Kim M.K."/>
        </authorList>
    </citation>
    <scope>NUCLEOTIDE SEQUENCE</scope>
    <source>
        <strain evidence="3">M29</strain>
    </source>
</reference>
<dbReference type="RefSeq" id="WP_305013337.1">
    <property type="nucleotide sequence ID" value="NZ_JAUQSX010000012.1"/>
</dbReference>